<gene>
    <name evidence="8" type="primary">recO</name>
    <name evidence="10" type="ORF">DFR27_1758</name>
</gene>
<dbReference type="PANTHER" id="PTHR33991:SF1">
    <property type="entry name" value="DNA REPAIR PROTEIN RECO"/>
    <property type="match status" value="1"/>
</dbReference>
<keyword evidence="4 8" id="KW-0227">DNA damage</keyword>
<comment type="caution">
    <text evidence="10">The sequence shown here is derived from an EMBL/GenBank/DDBJ whole genome shotgun (WGS) entry which is preliminary data.</text>
</comment>
<keyword evidence="11" id="KW-1185">Reference proteome</keyword>
<evidence type="ECO:0000256" key="1">
    <source>
        <dbReference type="ARBA" id="ARBA00003065"/>
    </source>
</evidence>
<dbReference type="NCBIfam" id="TIGR00613">
    <property type="entry name" value="reco"/>
    <property type="match status" value="1"/>
</dbReference>
<dbReference type="InterPro" id="IPR003717">
    <property type="entry name" value="RecO"/>
</dbReference>
<evidence type="ECO:0000256" key="7">
    <source>
        <dbReference type="ARBA" id="ARBA00033409"/>
    </source>
</evidence>
<evidence type="ECO:0000256" key="2">
    <source>
        <dbReference type="ARBA" id="ARBA00007452"/>
    </source>
</evidence>
<dbReference type="InterPro" id="IPR022572">
    <property type="entry name" value="DNA_rep/recomb_RecO_N"/>
</dbReference>
<feature type="domain" description="DNA replication/recombination mediator RecO N-terminal" evidence="9">
    <location>
        <begin position="8"/>
        <end position="73"/>
    </location>
</feature>
<keyword evidence="5 8" id="KW-0233">DNA recombination</keyword>
<dbReference type="EMBL" id="REFJ01000004">
    <property type="protein sequence ID" value="RMA79318.1"/>
    <property type="molecule type" value="Genomic_DNA"/>
</dbReference>
<keyword evidence="6 8" id="KW-0234">DNA repair</keyword>
<dbReference type="Gene3D" id="2.40.50.140">
    <property type="entry name" value="Nucleic acid-binding proteins"/>
    <property type="match status" value="1"/>
</dbReference>
<evidence type="ECO:0000256" key="5">
    <source>
        <dbReference type="ARBA" id="ARBA00023172"/>
    </source>
</evidence>
<dbReference type="InterPro" id="IPR012340">
    <property type="entry name" value="NA-bd_OB-fold"/>
</dbReference>
<evidence type="ECO:0000256" key="4">
    <source>
        <dbReference type="ARBA" id="ARBA00022763"/>
    </source>
</evidence>
<evidence type="ECO:0000256" key="8">
    <source>
        <dbReference type="HAMAP-Rule" id="MF_00201"/>
    </source>
</evidence>
<dbReference type="GO" id="GO:0006310">
    <property type="term" value="P:DNA recombination"/>
    <property type="evidence" value="ECO:0007669"/>
    <property type="project" value="UniProtKB-UniRule"/>
</dbReference>
<dbReference type="Pfam" id="PF11967">
    <property type="entry name" value="RecO_N"/>
    <property type="match status" value="1"/>
</dbReference>
<protein>
    <recommendedName>
        <fullName evidence="3 8">DNA repair protein RecO</fullName>
    </recommendedName>
    <alternativeName>
        <fullName evidence="7 8">Recombination protein O</fullName>
    </alternativeName>
</protein>
<dbReference type="RefSeq" id="WP_121877078.1">
    <property type="nucleotide sequence ID" value="NZ_REFJ01000004.1"/>
</dbReference>
<dbReference type="InterPro" id="IPR042242">
    <property type="entry name" value="RecO_C"/>
</dbReference>
<dbReference type="SUPFAM" id="SSF50249">
    <property type="entry name" value="Nucleic acid-binding proteins"/>
    <property type="match status" value="1"/>
</dbReference>
<reference evidence="10 11" key="1">
    <citation type="submission" date="2018-10" db="EMBL/GenBank/DDBJ databases">
        <title>Genomic Encyclopedia of Type Strains, Phase IV (KMG-IV): sequencing the most valuable type-strain genomes for metagenomic binning, comparative biology and taxonomic classification.</title>
        <authorList>
            <person name="Goeker M."/>
        </authorList>
    </citation>
    <scope>NUCLEOTIDE SEQUENCE [LARGE SCALE GENOMIC DNA]</scope>
    <source>
        <strain evidence="10 11">DSM 25080</strain>
    </source>
</reference>
<dbReference type="GO" id="GO:0006302">
    <property type="term" value="P:double-strand break repair"/>
    <property type="evidence" value="ECO:0007669"/>
    <property type="project" value="TreeGrafter"/>
</dbReference>
<comment type="similarity">
    <text evidence="2 8">Belongs to the RecO family.</text>
</comment>
<name>A0A3M0A925_9GAMM</name>
<accession>A0A3M0A925</accession>
<dbReference type="AlphaFoldDB" id="A0A3M0A925"/>
<sequence length="228" mass="25618">MAEAPLKPAWILHRRPYQEGRLLVELLTRDEGKVTAVWRKPKRGFQGEPYVPLLARWSGKGSVLTLSKVEAVSAPIHLAGRFLYMGLYVNELCYRLLGPASSQALFSAYQACLVSLSREEDTAQALRGFEHILLQELGVFPDISSDSLANPIDPNSWYSFNQDSQFECVADKQKNAFSGRVLLGLAEQAYDASVNPLFRYLVNSALGGRQLESRRLYESLFTKQTESR</sequence>
<evidence type="ECO:0000313" key="10">
    <source>
        <dbReference type="EMBL" id="RMA79318.1"/>
    </source>
</evidence>
<evidence type="ECO:0000313" key="11">
    <source>
        <dbReference type="Proteomes" id="UP000267187"/>
    </source>
</evidence>
<evidence type="ECO:0000259" key="9">
    <source>
        <dbReference type="Pfam" id="PF11967"/>
    </source>
</evidence>
<organism evidence="10 11">
    <name type="scientific">Umboniibacter marinipuniceus</name>
    <dbReference type="NCBI Taxonomy" id="569599"/>
    <lineage>
        <taxon>Bacteria</taxon>
        <taxon>Pseudomonadati</taxon>
        <taxon>Pseudomonadota</taxon>
        <taxon>Gammaproteobacteria</taxon>
        <taxon>Cellvibrionales</taxon>
        <taxon>Cellvibrionaceae</taxon>
        <taxon>Umboniibacter</taxon>
    </lineage>
</organism>
<evidence type="ECO:0000256" key="3">
    <source>
        <dbReference type="ARBA" id="ARBA00021310"/>
    </source>
</evidence>
<evidence type="ECO:0000256" key="6">
    <source>
        <dbReference type="ARBA" id="ARBA00023204"/>
    </source>
</evidence>
<comment type="function">
    <text evidence="1 8">Involved in DNA repair and RecF pathway recombination.</text>
</comment>
<dbReference type="HAMAP" id="MF_00201">
    <property type="entry name" value="RecO"/>
    <property type="match status" value="1"/>
</dbReference>
<dbReference type="PANTHER" id="PTHR33991">
    <property type="entry name" value="DNA REPAIR PROTEIN RECO"/>
    <property type="match status" value="1"/>
</dbReference>
<dbReference type="Proteomes" id="UP000267187">
    <property type="component" value="Unassembled WGS sequence"/>
</dbReference>
<proteinExistence type="inferred from homology"/>
<dbReference type="OrthoDB" id="9804792at2"/>
<dbReference type="GO" id="GO:0043590">
    <property type="term" value="C:bacterial nucleoid"/>
    <property type="evidence" value="ECO:0007669"/>
    <property type="project" value="TreeGrafter"/>
</dbReference>
<dbReference type="Gene3D" id="1.20.1440.120">
    <property type="entry name" value="Recombination protein O, C-terminal domain"/>
    <property type="match status" value="1"/>
</dbReference>
<dbReference type="Pfam" id="PF02565">
    <property type="entry name" value="RecO_C"/>
    <property type="match status" value="1"/>
</dbReference>